<sequence>MFPCSSFSLSSLLYVLAYSVYQASMPSTDVSRRWEAPVPAVVFDYRVHGNTNEDLDLAECNTITPGIISGLLEPIVLVHTNMDSLTRLSDEVAITVDDIPSQGIIGQLLEPAVIETVSAVAFVQVTSAATTLVDDTLRSVSVPLQPTRFSLRVARVQSNLRMFKSLALSAFMVVVVASVVMVFKQASRRSSYHRFFQSIPIPASRPWRSSVLGSSAQVSVFTMIIIVLISFAMGFLARSVSFEKLSAVLDTLYPVFVDLCSCFGTMASCVIESAVSDIVEGRLGGGIRQGEVVMEDIPSSEHSGNLEASVDTVSLTSGSVCSDAVQPSRTSVSIQAMPEVHEVKDVSIGTEPVSRTSVGVQCELAPEESKNVFAPGQSRDSLYATAAEGNSQSQTMGDPEVFSVPRVTSIYNLYTMAPTISFPSVEDLARTTEFERLRREVRVLGETDSMNSPSLSATALGTPCPSPSTSTSTPAPPRRVQRNGGFEYFDPDFGADARHLWAREFWYLFLRNSELIRTVYDSLLPLQWAENATDEDKSKMEVGEELVRSYARRLSEHATNPILRLPGNVLPEDYDDDNESSVVSAEDRPTIQAAVSSTASVSVRSPSPFVRPSNPQSRFLDSSFEASVAAPTVRRAIPSPSRRRPALAQITNAPRTGRPSPSRTPMKVGRVQGVEQGVPTPPPSLRPKLAKGASRFPLIAPTTRFKDESDSPSRPARIRSPSSKFPRWRG</sequence>
<feature type="signal peptide" evidence="3">
    <location>
        <begin position="1"/>
        <end position="17"/>
    </location>
</feature>
<feature type="compositionally biased region" description="Low complexity" evidence="1">
    <location>
        <begin position="596"/>
        <end position="613"/>
    </location>
</feature>
<feature type="compositionally biased region" description="Polar residues" evidence="1">
    <location>
        <begin position="448"/>
        <end position="459"/>
    </location>
</feature>
<evidence type="ECO:0000313" key="4">
    <source>
        <dbReference type="EMBL" id="SJL17794.1"/>
    </source>
</evidence>
<organism evidence="4 5">
    <name type="scientific">Armillaria ostoyae</name>
    <name type="common">Armillaria root rot fungus</name>
    <dbReference type="NCBI Taxonomy" id="47428"/>
    <lineage>
        <taxon>Eukaryota</taxon>
        <taxon>Fungi</taxon>
        <taxon>Dikarya</taxon>
        <taxon>Basidiomycota</taxon>
        <taxon>Agaricomycotina</taxon>
        <taxon>Agaricomycetes</taxon>
        <taxon>Agaricomycetidae</taxon>
        <taxon>Agaricales</taxon>
        <taxon>Marasmiineae</taxon>
        <taxon>Physalacriaceae</taxon>
        <taxon>Armillaria</taxon>
    </lineage>
</organism>
<feature type="transmembrane region" description="Helical" evidence="2">
    <location>
        <begin position="162"/>
        <end position="183"/>
    </location>
</feature>
<name>A0A284S9W2_ARMOS</name>
<dbReference type="Proteomes" id="UP000219338">
    <property type="component" value="Unassembled WGS sequence"/>
</dbReference>
<evidence type="ECO:0000256" key="2">
    <source>
        <dbReference type="SAM" id="Phobius"/>
    </source>
</evidence>
<evidence type="ECO:0000256" key="3">
    <source>
        <dbReference type="SAM" id="SignalP"/>
    </source>
</evidence>
<dbReference type="AlphaFoldDB" id="A0A284S9W2"/>
<keyword evidence="2" id="KW-0812">Transmembrane</keyword>
<feature type="chain" id="PRO_5012470554" evidence="3">
    <location>
        <begin position="18"/>
        <end position="730"/>
    </location>
</feature>
<keyword evidence="2" id="KW-1133">Transmembrane helix</keyword>
<dbReference type="EMBL" id="FUEG01000048">
    <property type="protein sequence ID" value="SJL17794.1"/>
    <property type="molecule type" value="Genomic_DNA"/>
</dbReference>
<feature type="region of interest" description="Disordered" evidence="1">
    <location>
        <begin position="446"/>
        <end position="479"/>
    </location>
</feature>
<protein>
    <submittedName>
        <fullName evidence="4">Uncharacterized protein</fullName>
    </submittedName>
</protein>
<proteinExistence type="predicted"/>
<dbReference type="OMA" id="AECNTIT"/>
<feature type="region of interest" description="Disordered" evidence="1">
    <location>
        <begin position="596"/>
        <end position="618"/>
    </location>
</feature>
<feature type="transmembrane region" description="Helical" evidence="2">
    <location>
        <begin position="218"/>
        <end position="237"/>
    </location>
</feature>
<evidence type="ECO:0000313" key="5">
    <source>
        <dbReference type="Proteomes" id="UP000219338"/>
    </source>
</evidence>
<accession>A0A284S9W2</accession>
<dbReference type="OrthoDB" id="2996340at2759"/>
<keyword evidence="3" id="KW-0732">Signal</keyword>
<keyword evidence="5" id="KW-1185">Reference proteome</keyword>
<gene>
    <name evidence="4" type="ORF">ARMOST_21356</name>
</gene>
<feature type="compositionally biased region" description="Low complexity" evidence="1">
    <location>
        <begin position="654"/>
        <end position="665"/>
    </location>
</feature>
<feature type="region of interest" description="Disordered" evidence="1">
    <location>
        <begin position="634"/>
        <end position="730"/>
    </location>
</feature>
<keyword evidence="2" id="KW-0472">Membrane</keyword>
<reference evidence="5" key="1">
    <citation type="journal article" date="2017" name="Nat. Ecol. Evol.">
        <title>Genome expansion and lineage-specific genetic innovations in the forest pathogenic fungi Armillaria.</title>
        <authorList>
            <person name="Sipos G."/>
            <person name="Prasanna A.N."/>
            <person name="Walter M.C."/>
            <person name="O'Connor E."/>
            <person name="Balint B."/>
            <person name="Krizsan K."/>
            <person name="Kiss B."/>
            <person name="Hess J."/>
            <person name="Varga T."/>
            <person name="Slot J."/>
            <person name="Riley R."/>
            <person name="Boka B."/>
            <person name="Rigling D."/>
            <person name="Barry K."/>
            <person name="Lee J."/>
            <person name="Mihaltcheva S."/>
            <person name="LaButti K."/>
            <person name="Lipzen A."/>
            <person name="Waldron R."/>
            <person name="Moloney N.M."/>
            <person name="Sperisen C."/>
            <person name="Kredics L."/>
            <person name="Vagvoelgyi C."/>
            <person name="Patrignani A."/>
            <person name="Fitzpatrick D."/>
            <person name="Nagy I."/>
            <person name="Doyle S."/>
            <person name="Anderson J.B."/>
            <person name="Grigoriev I.V."/>
            <person name="Gueldener U."/>
            <person name="Muensterkoetter M."/>
            <person name="Nagy L.G."/>
        </authorList>
    </citation>
    <scope>NUCLEOTIDE SEQUENCE [LARGE SCALE GENOMIC DNA]</scope>
    <source>
        <strain evidence="5">C18/9</strain>
    </source>
</reference>
<evidence type="ECO:0000256" key="1">
    <source>
        <dbReference type="SAM" id="MobiDB-lite"/>
    </source>
</evidence>
<feature type="compositionally biased region" description="Low complexity" evidence="1">
    <location>
        <begin position="712"/>
        <end position="723"/>
    </location>
</feature>